<dbReference type="AlphaFoldDB" id="B8CBF1"/>
<organism evidence="2 3">
    <name type="scientific">Thalassiosira pseudonana</name>
    <name type="common">Marine diatom</name>
    <name type="synonym">Cyclotella nana</name>
    <dbReference type="NCBI Taxonomy" id="35128"/>
    <lineage>
        <taxon>Eukaryota</taxon>
        <taxon>Sar</taxon>
        <taxon>Stramenopiles</taxon>
        <taxon>Ochrophyta</taxon>
        <taxon>Bacillariophyta</taxon>
        <taxon>Coscinodiscophyceae</taxon>
        <taxon>Thalassiosirophycidae</taxon>
        <taxon>Thalassiosirales</taxon>
        <taxon>Thalassiosiraceae</taxon>
        <taxon>Thalassiosira</taxon>
    </lineage>
</organism>
<accession>B8CBF1</accession>
<keyword evidence="1" id="KW-0812">Transmembrane</keyword>
<name>B8CBF1_THAPS</name>
<reference evidence="2 3" key="2">
    <citation type="journal article" date="2008" name="Nature">
        <title>The Phaeodactylum genome reveals the evolutionary history of diatom genomes.</title>
        <authorList>
            <person name="Bowler C."/>
            <person name="Allen A.E."/>
            <person name="Badger J.H."/>
            <person name="Grimwood J."/>
            <person name="Jabbari K."/>
            <person name="Kuo A."/>
            <person name="Maheswari U."/>
            <person name="Martens C."/>
            <person name="Maumus F."/>
            <person name="Otillar R.P."/>
            <person name="Rayko E."/>
            <person name="Salamov A."/>
            <person name="Vandepoele K."/>
            <person name="Beszteri B."/>
            <person name="Gruber A."/>
            <person name="Heijde M."/>
            <person name="Katinka M."/>
            <person name="Mock T."/>
            <person name="Valentin K."/>
            <person name="Verret F."/>
            <person name="Berges J.A."/>
            <person name="Brownlee C."/>
            <person name="Cadoret J.P."/>
            <person name="Chiovitti A."/>
            <person name="Choi C.J."/>
            <person name="Coesel S."/>
            <person name="De Martino A."/>
            <person name="Detter J.C."/>
            <person name="Durkin C."/>
            <person name="Falciatore A."/>
            <person name="Fournet J."/>
            <person name="Haruta M."/>
            <person name="Huysman M.J."/>
            <person name="Jenkins B.D."/>
            <person name="Jiroutova K."/>
            <person name="Jorgensen R.E."/>
            <person name="Joubert Y."/>
            <person name="Kaplan A."/>
            <person name="Kroger N."/>
            <person name="Kroth P.G."/>
            <person name="La Roche J."/>
            <person name="Lindquist E."/>
            <person name="Lommer M."/>
            <person name="Martin-Jezequel V."/>
            <person name="Lopez P.J."/>
            <person name="Lucas S."/>
            <person name="Mangogna M."/>
            <person name="McGinnis K."/>
            <person name="Medlin L.K."/>
            <person name="Montsant A."/>
            <person name="Oudot-Le Secq M.P."/>
            <person name="Napoli C."/>
            <person name="Obornik M."/>
            <person name="Parker M.S."/>
            <person name="Petit J.L."/>
            <person name="Porcel B.M."/>
            <person name="Poulsen N."/>
            <person name="Robison M."/>
            <person name="Rychlewski L."/>
            <person name="Rynearson T.A."/>
            <person name="Schmutz J."/>
            <person name="Shapiro H."/>
            <person name="Siaut M."/>
            <person name="Stanley M."/>
            <person name="Sussman M.R."/>
            <person name="Taylor A.R."/>
            <person name="Vardi A."/>
            <person name="von Dassow P."/>
            <person name="Vyverman W."/>
            <person name="Willis A."/>
            <person name="Wyrwicz L.S."/>
            <person name="Rokhsar D.S."/>
            <person name="Weissenbach J."/>
            <person name="Armbrust E.V."/>
            <person name="Green B.R."/>
            <person name="Van de Peer Y."/>
            <person name="Grigoriev I.V."/>
        </authorList>
    </citation>
    <scope>NUCLEOTIDE SEQUENCE [LARGE SCALE GENOMIC DNA]</scope>
    <source>
        <strain evidence="2 3">CCMP1335</strain>
    </source>
</reference>
<evidence type="ECO:0000313" key="3">
    <source>
        <dbReference type="Proteomes" id="UP000001449"/>
    </source>
</evidence>
<evidence type="ECO:0000256" key="1">
    <source>
        <dbReference type="SAM" id="Phobius"/>
    </source>
</evidence>
<protein>
    <submittedName>
        <fullName evidence="2">Uncharacterized protein</fullName>
    </submittedName>
</protein>
<dbReference type="Proteomes" id="UP000001449">
    <property type="component" value="Chromosome 13"/>
</dbReference>
<keyword evidence="3" id="KW-1185">Reference proteome</keyword>
<dbReference type="KEGG" id="tps:THAPSDRAFT_9472"/>
<feature type="transmembrane region" description="Helical" evidence="1">
    <location>
        <begin position="15"/>
        <end position="34"/>
    </location>
</feature>
<evidence type="ECO:0000313" key="2">
    <source>
        <dbReference type="EMBL" id="EED89117.1"/>
    </source>
</evidence>
<proteinExistence type="predicted"/>
<dbReference type="RefSeq" id="XP_002293381.1">
    <property type="nucleotide sequence ID" value="XM_002293345.1"/>
</dbReference>
<gene>
    <name evidence="2" type="ORF">THAPSDRAFT_9472</name>
</gene>
<reference evidence="2 3" key="1">
    <citation type="journal article" date="2004" name="Science">
        <title>The genome of the diatom Thalassiosira pseudonana: ecology, evolution, and metabolism.</title>
        <authorList>
            <person name="Armbrust E.V."/>
            <person name="Berges J.A."/>
            <person name="Bowler C."/>
            <person name="Green B.R."/>
            <person name="Martinez D."/>
            <person name="Putnam N.H."/>
            <person name="Zhou S."/>
            <person name="Allen A.E."/>
            <person name="Apt K.E."/>
            <person name="Bechner M."/>
            <person name="Brzezinski M.A."/>
            <person name="Chaal B.K."/>
            <person name="Chiovitti A."/>
            <person name="Davis A.K."/>
            <person name="Demarest M.S."/>
            <person name="Detter J.C."/>
            <person name="Glavina T."/>
            <person name="Goodstein D."/>
            <person name="Hadi M.Z."/>
            <person name="Hellsten U."/>
            <person name="Hildebrand M."/>
            <person name="Jenkins B.D."/>
            <person name="Jurka J."/>
            <person name="Kapitonov V.V."/>
            <person name="Kroger N."/>
            <person name="Lau W.W."/>
            <person name="Lane T.W."/>
            <person name="Larimer F.W."/>
            <person name="Lippmeier J.C."/>
            <person name="Lucas S."/>
            <person name="Medina M."/>
            <person name="Montsant A."/>
            <person name="Obornik M."/>
            <person name="Parker M.S."/>
            <person name="Palenik B."/>
            <person name="Pazour G.J."/>
            <person name="Richardson P.M."/>
            <person name="Rynearson T.A."/>
            <person name="Saito M.A."/>
            <person name="Schwartz D.C."/>
            <person name="Thamatrakoln K."/>
            <person name="Valentin K."/>
            <person name="Vardi A."/>
            <person name="Wilkerson F.P."/>
            <person name="Rokhsar D.S."/>
        </authorList>
    </citation>
    <scope>NUCLEOTIDE SEQUENCE [LARGE SCALE GENOMIC DNA]</scope>
    <source>
        <strain evidence="2 3">CCMP1335</strain>
    </source>
</reference>
<dbReference type="InParanoid" id="B8CBF1"/>
<dbReference type="EMBL" id="CM000648">
    <property type="protein sequence ID" value="EED89117.1"/>
    <property type="molecule type" value="Genomic_DNA"/>
</dbReference>
<keyword evidence="1" id="KW-1133">Transmembrane helix</keyword>
<dbReference type="GeneID" id="7445771"/>
<dbReference type="PaxDb" id="35128-Thaps9472"/>
<dbReference type="HOGENOM" id="CLU_1699109_0_0_1"/>
<keyword evidence="1" id="KW-0472">Membrane</keyword>
<sequence>MAKDLGRKDKRHRNAIWIGFLGGVFVVALQIHQLRNSGFTTKQNEDYTRLNDAERAHQLNSGDGSFFWEGSANCGVVENICHVRDNDNTRWQYFSATDAINGTLGKKYKQPRFVLGQRHQLVFMDVFAEDQVPTLSELQHQNPSCTMSSSCPFTS</sequence>